<evidence type="ECO:0000313" key="4">
    <source>
        <dbReference type="Proteomes" id="UP000663827"/>
    </source>
</evidence>
<dbReference type="GO" id="GO:0005524">
    <property type="term" value="F:ATP binding"/>
    <property type="evidence" value="ECO:0007669"/>
    <property type="project" value="InterPro"/>
</dbReference>
<feature type="region of interest" description="Disordered" evidence="1">
    <location>
        <begin position="207"/>
        <end position="237"/>
    </location>
</feature>
<dbReference type="InterPro" id="IPR051681">
    <property type="entry name" value="Ser/Thr_Kinases-Pseudokinases"/>
</dbReference>
<feature type="compositionally biased region" description="Pro residues" evidence="1">
    <location>
        <begin position="299"/>
        <end position="311"/>
    </location>
</feature>
<dbReference type="PANTHER" id="PTHR44329">
    <property type="entry name" value="SERINE/THREONINE-PROTEIN KINASE TNNI3K-RELATED"/>
    <property type="match status" value="1"/>
</dbReference>
<feature type="compositionally biased region" description="Low complexity" evidence="1">
    <location>
        <begin position="39"/>
        <end position="68"/>
    </location>
</feature>
<accession>A0A8H3DXW8</accession>
<dbReference type="AlphaFoldDB" id="A0A8H3DXW8"/>
<dbReference type="PROSITE" id="PS50011">
    <property type="entry name" value="PROTEIN_KINASE_DOM"/>
    <property type="match status" value="1"/>
</dbReference>
<protein>
    <recommendedName>
        <fullName evidence="2">Protein kinase domain-containing protein</fullName>
    </recommendedName>
</protein>
<dbReference type="Proteomes" id="UP000663827">
    <property type="component" value="Unassembled WGS sequence"/>
</dbReference>
<dbReference type="InterPro" id="IPR001245">
    <property type="entry name" value="Ser-Thr/Tyr_kinase_cat_dom"/>
</dbReference>
<dbReference type="GO" id="GO:0004674">
    <property type="term" value="F:protein serine/threonine kinase activity"/>
    <property type="evidence" value="ECO:0007669"/>
    <property type="project" value="TreeGrafter"/>
</dbReference>
<organism evidence="3 4">
    <name type="scientific">Rhizoctonia solani</name>
    <dbReference type="NCBI Taxonomy" id="456999"/>
    <lineage>
        <taxon>Eukaryota</taxon>
        <taxon>Fungi</taxon>
        <taxon>Dikarya</taxon>
        <taxon>Basidiomycota</taxon>
        <taxon>Agaricomycotina</taxon>
        <taxon>Agaricomycetes</taxon>
        <taxon>Cantharellales</taxon>
        <taxon>Ceratobasidiaceae</taxon>
        <taxon>Rhizoctonia</taxon>
    </lineage>
</organism>
<gene>
    <name evidence="3" type="ORF">RDB_LOCUS43341</name>
</gene>
<feature type="compositionally biased region" description="Pro residues" evidence="1">
    <location>
        <begin position="279"/>
        <end position="288"/>
    </location>
</feature>
<comment type="caution">
    <text evidence="3">The sequence shown here is derived from an EMBL/GenBank/DDBJ whole genome shotgun (WGS) entry which is preliminary data.</text>
</comment>
<feature type="compositionally biased region" description="Low complexity" evidence="1">
    <location>
        <begin position="227"/>
        <end position="237"/>
    </location>
</feature>
<reference evidence="3" key="1">
    <citation type="submission" date="2021-01" db="EMBL/GenBank/DDBJ databases">
        <authorList>
            <person name="Kaushik A."/>
        </authorList>
    </citation>
    <scope>NUCLEOTIDE SEQUENCE</scope>
    <source>
        <strain evidence="3">AG5</strain>
    </source>
</reference>
<dbReference type="InterPro" id="IPR011009">
    <property type="entry name" value="Kinase-like_dom_sf"/>
</dbReference>
<sequence length="871" mass="97073">MTDEAVSDQRLEDVVELPLPLLPLQSTAPHSPAEDTEYPSSIGSPSSFPLSAPASPSSVPCSPPTSSALTEHTLPFSRNENALKFRSKRLSIIWKETKKQWANTYNIPFAFSENPDFRNYVELSFPSFSSERPISLWRTMWRHKREYWTMNKVIARWQEESAERRDDAEAREEIALDISLEDDRERVFNIEENVIRLQRPQCQFPCPGLPLPSSQQGLRSKSRMRHASASSRSGSNVSSVASIKDALGWSRPSPKDLMGPVSGSGFPLLPGSPVRSMLPPLPPSPVPLASPESLASPEHPAPPESIEPPAPNQFSRFDISIPPIPNQKQIRRRGSSSSVADNPPAKRMRQQISTPSNEDEPINTHGLPNAKVVLVLGVEENCLEQRGTTASAAMGDTKPFRGMNNVGKQRVEDHEQYPDLICENQSVQWRSEPPAMPCYNILAPGPDHNQVLDFTFNEIDKIPDIPLWNPYAWPSDADSDIDFNFNEFDRLPSIPLWNSNNPLKVETWYNPLVMAGEQSENDSTLPSTHRVEGQNVSTGPSWQNQNVLCDNSGQQAFYDTPISRTMTIPEVISHLVAHGCWNLTDTLNYATFSQHPVSHGGFSDVYRGHLLNTTQVAVKALRVSIQSIAENPKHLKQAARELHTWSKCKHPNVLQLLGFAVFRDRIAMVSPWMGQGNLHRYLERTSDANRCSLCIQICEGLSHLHDIGIIHGDLKGANILISNDGIPVLADFGNSTHMNQSMKFTQTNSEKSWTMRWSAPELILGSAHSKPADVYALAMTIFEVVTGTLPYNGKLEHTIMHLVVTKKEPPERPHTIPVDHEGGNKLWELLVSCWSFEPEVRPSASETANTMKSIDLSSSVNIVALTVSYPK</sequence>
<dbReference type="InterPro" id="IPR008271">
    <property type="entry name" value="Ser/Thr_kinase_AS"/>
</dbReference>
<evidence type="ECO:0000313" key="3">
    <source>
        <dbReference type="EMBL" id="CAE7104829.1"/>
    </source>
</evidence>
<dbReference type="SMART" id="SM00220">
    <property type="entry name" value="S_TKc"/>
    <property type="match status" value="1"/>
</dbReference>
<dbReference type="PROSITE" id="PS00108">
    <property type="entry name" value="PROTEIN_KINASE_ST"/>
    <property type="match status" value="1"/>
</dbReference>
<evidence type="ECO:0000259" key="2">
    <source>
        <dbReference type="PROSITE" id="PS50011"/>
    </source>
</evidence>
<feature type="compositionally biased region" description="Low complexity" evidence="1">
    <location>
        <begin position="289"/>
        <end position="298"/>
    </location>
</feature>
<proteinExistence type="predicted"/>
<dbReference type="Pfam" id="PF07714">
    <property type="entry name" value="PK_Tyr_Ser-Thr"/>
    <property type="match status" value="1"/>
</dbReference>
<name>A0A8H3DXW8_9AGAM</name>
<dbReference type="PANTHER" id="PTHR44329:SF214">
    <property type="entry name" value="PROTEIN KINASE DOMAIN-CONTAINING PROTEIN"/>
    <property type="match status" value="1"/>
</dbReference>
<feature type="region of interest" description="Disordered" evidence="1">
    <location>
        <begin position="277"/>
        <end position="365"/>
    </location>
</feature>
<dbReference type="SUPFAM" id="SSF56112">
    <property type="entry name" value="Protein kinase-like (PK-like)"/>
    <property type="match status" value="1"/>
</dbReference>
<dbReference type="InterPro" id="IPR000719">
    <property type="entry name" value="Prot_kinase_dom"/>
</dbReference>
<feature type="region of interest" description="Disordered" evidence="1">
    <location>
        <begin position="22"/>
        <end position="73"/>
    </location>
</feature>
<feature type="region of interest" description="Disordered" evidence="1">
    <location>
        <begin position="519"/>
        <end position="542"/>
    </location>
</feature>
<evidence type="ECO:0000256" key="1">
    <source>
        <dbReference type="SAM" id="MobiDB-lite"/>
    </source>
</evidence>
<dbReference type="EMBL" id="CAJNJQ010000859">
    <property type="protein sequence ID" value="CAE7104829.1"/>
    <property type="molecule type" value="Genomic_DNA"/>
</dbReference>
<dbReference type="Gene3D" id="1.10.510.10">
    <property type="entry name" value="Transferase(Phosphotransferase) domain 1"/>
    <property type="match status" value="1"/>
</dbReference>
<feature type="domain" description="Protein kinase" evidence="2">
    <location>
        <begin position="591"/>
        <end position="854"/>
    </location>
</feature>